<protein>
    <submittedName>
        <fullName evidence="5">Aldehyde dehydrogenase family protein</fullName>
    </submittedName>
</protein>
<dbReference type="RefSeq" id="WP_301569090.1">
    <property type="nucleotide sequence ID" value="NZ_JAPWIE010000001.1"/>
</dbReference>
<dbReference type="Gene3D" id="3.40.605.10">
    <property type="entry name" value="Aldehyde Dehydrogenase, Chain A, domain 1"/>
    <property type="match status" value="1"/>
</dbReference>
<reference evidence="5" key="1">
    <citation type="submission" date="2022-12" db="EMBL/GenBank/DDBJ databases">
        <authorList>
            <person name="Krivoruchko A.V."/>
            <person name="Elkin A."/>
        </authorList>
    </citation>
    <scope>NUCLEOTIDE SEQUENCE</scope>
    <source>
        <strain evidence="5">IEGM 1388</strain>
    </source>
</reference>
<keyword evidence="6" id="KW-1185">Reference proteome</keyword>
<dbReference type="InterPro" id="IPR016161">
    <property type="entry name" value="Ald_DH/histidinol_DH"/>
</dbReference>
<comment type="similarity">
    <text evidence="3">Belongs to the aldehyde dehydrogenase family.</text>
</comment>
<dbReference type="PANTHER" id="PTHR11699">
    <property type="entry name" value="ALDEHYDE DEHYDROGENASE-RELATED"/>
    <property type="match status" value="1"/>
</dbReference>
<comment type="caution">
    <text evidence="5">The sequence shown here is derived from an EMBL/GenBank/DDBJ whole genome shotgun (WGS) entry which is preliminary data.</text>
</comment>
<dbReference type="EMBL" id="JAPWIE010000001">
    <property type="protein sequence ID" value="MCZ4548602.1"/>
    <property type="molecule type" value="Genomic_DNA"/>
</dbReference>
<evidence type="ECO:0000256" key="1">
    <source>
        <dbReference type="ARBA" id="ARBA00023002"/>
    </source>
</evidence>
<feature type="active site" evidence="2">
    <location>
        <position position="251"/>
    </location>
</feature>
<evidence type="ECO:0000256" key="2">
    <source>
        <dbReference type="PROSITE-ProRule" id="PRU10007"/>
    </source>
</evidence>
<dbReference type="Pfam" id="PF00171">
    <property type="entry name" value="Aldedh"/>
    <property type="match status" value="1"/>
</dbReference>
<proteinExistence type="inferred from homology"/>
<keyword evidence="1 3" id="KW-0560">Oxidoreductase</keyword>
<organism evidence="5 6">
    <name type="scientific">Gordonia rubripertincta</name>
    <name type="common">Rhodococcus corallinus</name>
    <dbReference type="NCBI Taxonomy" id="36822"/>
    <lineage>
        <taxon>Bacteria</taxon>
        <taxon>Bacillati</taxon>
        <taxon>Actinomycetota</taxon>
        <taxon>Actinomycetes</taxon>
        <taxon>Mycobacteriales</taxon>
        <taxon>Gordoniaceae</taxon>
        <taxon>Gordonia</taxon>
    </lineage>
</organism>
<evidence type="ECO:0000256" key="3">
    <source>
        <dbReference type="RuleBase" id="RU003345"/>
    </source>
</evidence>
<dbReference type="InterPro" id="IPR029510">
    <property type="entry name" value="Ald_DH_CS_GLU"/>
</dbReference>
<gene>
    <name evidence="5" type="ORF">O4213_01315</name>
</gene>
<dbReference type="SUPFAM" id="SSF53720">
    <property type="entry name" value="ALDH-like"/>
    <property type="match status" value="1"/>
</dbReference>
<evidence type="ECO:0000313" key="5">
    <source>
        <dbReference type="EMBL" id="MCZ4548602.1"/>
    </source>
</evidence>
<dbReference type="InterPro" id="IPR015590">
    <property type="entry name" value="Aldehyde_DH_dom"/>
</dbReference>
<evidence type="ECO:0000313" key="6">
    <source>
        <dbReference type="Proteomes" id="UP001067235"/>
    </source>
</evidence>
<evidence type="ECO:0000259" key="4">
    <source>
        <dbReference type="Pfam" id="PF00171"/>
    </source>
</evidence>
<dbReference type="PROSITE" id="PS00687">
    <property type="entry name" value="ALDEHYDE_DEHYDR_GLU"/>
    <property type="match status" value="1"/>
</dbReference>
<dbReference type="InterPro" id="IPR016163">
    <property type="entry name" value="Ald_DH_C"/>
</dbReference>
<dbReference type="Proteomes" id="UP001067235">
    <property type="component" value="Unassembled WGS sequence"/>
</dbReference>
<accession>A0ABT4MS98</accession>
<dbReference type="InterPro" id="IPR016162">
    <property type="entry name" value="Ald_DH_N"/>
</dbReference>
<sequence>MAANITDHLQLIDGRGCPATGNGWIDSIDPSTGRIWARIPAGGASDIDLAVRAAARALPAWRETAPAQRAALLRSWARLVRDNLDTLWRLDAADNGRPRREAEPAIAGAAMQMEYVAGLAETITGTTVSVSPTASTYTVREPYGVVGLIIPWNAPLAMFLAKATAALAAGNTLVVKPPEIASVSVLAAAELVAEAGIPAGVVNIVTGEGASAGDALARHDDVRMISFTGSTQTGRRITEASTGNLKALSLELGGKSPNIVFADADIDAAVAGVTAGIFTASAGQACIAGSRILVQDSIFEDFIEKVRLRASQMTLGSPPDAGTDMGPVVSRVQFDRIRGYIESAEADGAKLAFGGRSGSELFPRNEDLAGGYYIEPTLLTTDDPGLQICREEVFGPVAVALRFSDEAEALDIANGSTFGLAAGVWTQNLPRAQRMITGLDAGTVWVNTYRRLHWALPFGGHKESGIGTSNGPQTLDEWLEQKSVWIEYS</sequence>
<feature type="domain" description="Aldehyde dehydrogenase" evidence="4">
    <location>
        <begin position="25"/>
        <end position="484"/>
    </location>
</feature>
<dbReference type="Gene3D" id="3.40.309.10">
    <property type="entry name" value="Aldehyde Dehydrogenase, Chain A, domain 2"/>
    <property type="match status" value="1"/>
</dbReference>
<name>A0ABT4MS98_GORRU</name>